<protein>
    <recommendedName>
        <fullName evidence="9">Type 3 secretion system secretin</fullName>
        <shortName evidence="9">T3SS secretin</shortName>
    </recommendedName>
</protein>
<comment type="subcellular location">
    <subcellularLocation>
        <location evidence="1 9 10">Cell outer membrane</location>
    </subcellularLocation>
</comment>
<dbReference type="OrthoDB" id="9779724at2"/>
<comment type="function">
    <text evidence="9">Component of the type III secretion system (T3SS), also called injectisome, which is used to inject bacterial effector proteins into eukaryotic host cells. Forms a ring-shaped multimeric structure with an apparent central pore in the outer membrane.</text>
</comment>
<evidence type="ECO:0000313" key="14">
    <source>
        <dbReference type="Proteomes" id="UP000035963"/>
    </source>
</evidence>
<comment type="caution">
    <text evidence="13">The sequence shown here is derived from an EMBL/GenBank/DDBJ whole genome shotgun (WGS) entry which is preliminary data.</text>
</comment>
<dbReference type="PROSITE" id="PS00875">
    <property type="entry name" value="T2SP_D"/>
    <property type="match status" value="1"/>
</dbReference>
<evidence type="ECO:0000256" key="5">
    <source>
        <dbReference type="ARBA" id="ARBA00022927"/>
    </source>
</evidence>
<keyword evidence="7 9" id="KW-0472">Membrane</keyword>
<dbReference type="InterPro" id="IPR038591">
    <property type="entry name" value="NolW-like_sf"/>
</dbReference>
<feature type="domain" description="Type II/III secretion system secretin-like" evidence="11">
    <location>
        <begin position="324"/>
        <end position="480"/>
    </location>
</feature>
<evidence type="ECO:0000256" key="6">
    <source>
        <dbReference type="ARBA" id="ARBA00023010"/>
    </source>
</evidence>
<evidence type="ECO:0000256" key="8">
    <source>
        <dbReference type="ARBA" id="ARBA00023237"/>
    </source>
</evidence>
<dbReference type="InterPro" id="IPR004846">
    <property type="entry name" value="T2SS/T3SS_dom"/>
</dbReference>
<organism evidence="13 14">
    <name type="scientific">Caballeronia mineralivorans PML1(12)</name>
    <dbReference type="NCBI Taxonomy" id="908627"/>
    <lineage>
        <taxon>Bacteria</taxon>
        <taxon>Pseudomonadati</taxon>
        <taxon>Pseudomonadota</taxon>
        <taxon>Betaproteobacteria</taxon>
        <taxon>Burkholderiales</taxon>
        <taxon>Burkholderiaceae</taxon>
        <taxon>Caballeronia</taxon>
    </lineage>
</organism>
<comment type="subunit">
    <text evidence="9">The core secretion machinery of the T3SS is composed of approximately 20 different proteins, including cytoplasmic components, a base, an export apparatus and a needle. This subunit is part of the base, which anchors the injectisome in the bacterial cell envelope. Forms a stable homooligomeric complex.</text>
</comment>
<dbReference type="PANTHER" id="PTHR30332:SF4">
    <property type="entry name" value="TYPE 3 SECRETION SYSTEM SECRETIN"/>
    <property type="match status" value="1"/>
</dbReference>
<dbReference type="Pfam" id="PF00263">
    <property type="entry name" value="Secretin"/>
    <property type="match status" value="1"/>
</dbReference>
<evidence type="ECO:0000256" key="2">
    <source>
        <dbReference type="ARBA" id="ARBA00007032"/>
    </source>
</evidence>
<keyword evidence="5 9" id="KW-0653">Protein transport</keyword>
<evidence type="ECO:0000256" key="9">
    <source>
        <dbReference type="HAMAP-Rule" id="MF_02219"/>
    </source>
</evidence>
<dbReference type="Pfam" id="PF03958">
    <property type="entry name" value="Secretin_N"/>
    <property type="match status" value="1"/>
</dbReference>
<dbReference type="GO" id="GO:0009279">
    <property type="term" value="C:cell outer membrane"/>
    <property type="evidence" value="ECO:0007669"/>
    <property type="project" value="UniProtKB-SubCell"/>
</dbReference>
<dbReference type="Proteomes" id="UP000035963">
    <property type="component" value="Unassembled WGS sequence"/>
</dbReference>
<dbReference type="HAMAP" id="MF_02219">
    <property type="entry name" value="Type_III_secretin"/>
    <property type="match status" value="1"/>
</dbReference>
<keyword evidence="4 9" id="KW-0732">Signal</keyword>
<keyword evidence="6 9" id="KW-0811">Translocation</keyword>
<dbReference type="PANTHER" id="PTHR30332">
    <property type="entry name" value="PROBABLE GENERAL SECRETION PATHWAY PROTEIN D"/>
    <property type="match status" value="1"/>
</dbReference>
<keyword evidence="3 9" id="KW-0813">Transport</keyword>
<name>A0A0J1FP67_9BURK</name>
<dbReference type="GO" id="GO:0030257">
    <property type="term" value="C:type III protein secretion system complex"/>
    <property type="evidence" value="ECO:0007669"/>
    <property type="project" value="UniProtKB-UniRule"/>
</dbReference>
<dbReference type="GO" id="GO:0030254">
    <property type="term" value="P:protein secretion by the type III secretion system"/>
    <property type="evidence" value="ECO:0007669"/>
    <property type="project" value="UniProtKB-UniRule"/>
</dbReference>
<keyword evidence="8 9" id="KW-0998">Cell outer membrane</keyword>
<dbReference type="InterPro" id="IPR004845">
    <property type="entry name" value="T2SS_GspD_CS"/>
</dbReference>
<dbReference type="Gene3D" id="3.55.50.30">
    <property type="match status" value="1"/>
</dbReference>
<dbReference type="Gene3D" id="3.30.1370.120">
    <property type="match status" value="2"/>
</dbReference>
<evidence type="ECO:0000256" key="10">
    <source>
        <dbReference type="RuleBase" id="RU004004"/>
    </source>
</evidence>
<dbReference type="GO" id="GO:0015627">
    <property type="term" value="C:type II protein secretion system complex"/>
    <property type="evidence" value="ECO:0007669"/>
    <property type="project" value="TreeGrafter"/>
</dbReference>
<proteinExistence type="inferred from homology"/>
<evidence type="ECO:0000256" key="1">
    <source>
        <dbReference type="ARBA" id="ARBA00004442"/>
    </source>
</evidence>
<accession>A0A0J1FP67</accession>
<evidence type="ECO:0000256" key="7">
    <source>
        <dbReference type="ARBA" id="ARBA00023136"/>
    </source>
</evidence>
<reference evidence="13 14" key="1">
    <citation type="journal article" date="2015" name="Genome Announc.">
        <title>Draft Genome Sequence of Burkholderia sp. Strain PML1(12), an Ectomycorrhizosphere-Inhabiting Bacterium with Effective Mineral-Weathering Ability.</title>
        <authorList>
            <person name="Uroz S."/>
            <person name="Oger P."/>
        </authorList>
    </citation>
    <scope>NUCLEOTIDE SEQUENCE [LARGE SCALE GENOMIC DNA]</scope>
    <source>
        <strain evidence="14">PML1(12)</strain>
    </source>
</reference>
<dbReference type="EMBL" id="AEJF01000214">
    <property type="protein sequence ID" value="KLU21538.1"/>
    <property type="molecule type" value="Genomic_DNA"/>
</dbReference>
<evidence type="ECO:0000313" key="13">
    <source>
        <dbReference type="EMBL" id="KLU21538.1"/>
    </source>
</evidence>
<dbReference type="InterPro" id="IPR050810">
    <property type="entry name" value="Bact_Secretion_Sys_Channel"/>
</dbReference>
<sequence>MFACVLTSCGSAMAISLRGPDFFISTRGTKVASLLEDFGANYGVPVIVSREIDDVFVGTLSGFKADAALDQLAKLYNLAWYYDGRALYVYKAKEVTSDVLTPGYLRAEDLSGYLGEAGVLDSHYCSLKVINDSNALEVFGVPVCVARVKQIAKSMDDRMLDQAQNQETVQIFPLRYASASDGSYVYRSQTVVVPGVVAELREMSQNRSLPVSSEGGKTLASKASLPTFAADSSRNAVIIRDRKANMQLYADLIRQLDQRPIQIEISVAIIDVDAGEMKSLGVDLSGSLTFGGTSVNVNTGAGASDGTFSTMVSNSDDFFVRINALARTSNAKVLSRPSIVTLNNVQAVLDRSVTFYTKVEGKNVAQLASVASGSLLRVTPRLIKGDLGDEIMLTLDLQDGRQEPAVSNTEAIPQVLNSGIATQAILRTGQSLLLGGFVQDNEREGSRKIPFLGDIPVLGRLFSSNARERRSVVRLFLIKAEPRSLT</sequence>
<evidence type="ECO:0000259" key="12">
    <source>
        <dbReference type="Pfam" id="PF03958"/>
    </source>
</evidence>
<gene>
    <name evidence="9" type="primary">sctC</name>
    <name evidence="13" type="ORF">EOS_35765</name>
</gene>
<comment type="similarity">
    <text evidence="2 9">Belongs to the bacterial secretin family. T3SS SctC subfamily.</text>
</comment>
<dbReference type="PATRIC" id="fig|908627.4.peg.7998"/>
<keyword evidence="14" id="KW-1185">Reference proteome</keyword>
<dbReference type="AlphaFoldDB" id="A0A0J1FP67"/>
<evidence type="ECO:0000256" key="3">
    <source>
        <dbReference type="ARBA" id="ARBA00022448"/>
    </source>
</evidence>
<dbReference type="NCBIfam" id="TIGR02516">
    <property type="entry name" value="type_III_yscC"/>
    <property type="match status" value="1"/>
</dbReference>
<dbReference type="InterPro" id="IPR003522">
    <property type="entry name" value="T3SS_OM_pore_YscC"/>
</dbReference>
<dbReference type="PRINTS" id="PR01337">
    <property type="entry name" value="TYPE3OMGPROT"/>
</dbReference>
<evidence type="ECO:0000259" key="11">
    <source>
        <dbReference type="Pfam" id="PF00263"/>
    </source>
</evidence>
<dbReference type="NCBIfam" id="NF011873">
    <property type="entry name" value="PRK15346.1"/>
    <property type="match status" value="1"/>
</dbReference>
<feature type="domain" description="NolW-like" evidence="12">
    <location>
        <begin position="169"/>
        <end position="262"/>
    </location>
</feature>
<evidence type="ECO:0000256" key="4">
    <source>
        <dbReference type="ARBA" id="ARBA00022729"/>
    </source>
</evidence>
<dbReference type="InterPro" id="IPR005644">
    <property type="entry name" value="NolW-like"/>
</dbReference>